<comment type="similarity">
    <text evidence="2">Belongs to the monovalent cation:proton antiporter 2 (CPA2) transporter (TC 2.A.37) family.</text>
</comment>
<dbReference type="KEGG" id="gsn:YC6258_03295"/>
<dbReference type="GO" id="GO:0016020">
    <property type="term" value="C:membrane"/>
    <property type="evidence" value="ECO:0007669"/>
    <property type="project" value="UniProtKB-SubCell"/>
</dbReference>
<dbReference type="STRING" id="1445510.YC6258_03295"/>
<dbReference type="InterPro" id="IPR006153">
    <property type="entry name" value="Cation/H_exchanger_TM"/>
</dbReference>
<dbReference type="PATRIC" id="fig|1445510.3.peg.3259"/>
<comment type="subcellular location">
    <subcellularLocation>
        <location evidence="1">Membrane</location>
        <topology evidence="1">Multi-pass membrane protein</topology>
    </subcellularLocation>
</comment>
<gene>
    <name evidence="11" type="ORF">YC6258_03295</name>
</gene>
<feature type="transmembrane region" description="Helical" evidence="9">
    <location>
        <begin position="87"/>
        <end position="110"/>
    </location>
</feature>
<feature type="transmembrane region" description="Helical" evidence="9">
    <location>
        <begin position="268"/>
        <end position="287"/>
    </location>
</feature>
<evidence type="ECO:0000256" key="6">
    <source>
        <dbReference type="ARBA" id="ARBA00022989"/>
    </source>
</evidence>
<evidence type="ECO:0000259" key="10">
    <source>
        <dbReference type="Pfam" id="PF00999"/>
    </source>
</evidence>
<evidence type="ECO:0000256" key="2">
    <source>
        <dbReference type="ARBA" id="ARBA00005551"/>
    </source>
</evidence>
<evidence type="ECO:0000256" key="1">
    <source>
        <dbReference type="ARBA" id="ARBA00004141"/>
    </source>
</evidence>
<dbReference type="Pfam" id="PF00999">
    <property type="entry name" value="Na_H_Exchanger"/>
    <property type="match status" value="1"/>
</dbReference>
<keyword evidence="4" id="KW-0050">Antiport</keyword>
<protein>
    <submittedName>
        <fullName evidence="11">Kef-type K+ transport system, predicted NAD-binding component</fullName>
    </submittedName>
</protein>
<evidence type="ECO:0000256" key="3">
    <source>
        <dbReference type="ARBA" id="ARBA00022448"/>
    </source>
</evidence>
<feature type="transmembrane region" description="Helical" evidence="9">
    <location>
        <begin position="355"/>
        <end position="377"/>
    </location>
</feature>
<dbReference type="PANTHER" id="PTHR42751">
    <property type="entry name" value="SODIUM/HYDROGEN EXCHANGER FAMILY/TRKA DOMAIN PROTEIN"/>
    <property type="match status" value="1"/>
</dbReference>
<organism evidence="11 12">
    <name type="scientific">Gynuella sunshinyii YC6258</name>
    <dbReference type="NCBI Taxonomy" id="1445510"/>
    <lineage>
        <taxon>Bacteria</taxon>
        <taxon>Pseudomonadati</taxon>
        <taxon>Pseudomonadota</taxon>
        <taxon>Gammaproteobacteria</taxon>
        <taxon>Oceanospirillales</taxon>
        <taxon>Saccharospirillaceae</taxon>
        <taxon>Gynuella</taxon>
    </lineage>
</organism>
<accession>A0A0C5VM03</accession>
<evidence type="ECO:0000313" key="11">
    <source>
        <dbReference type="EMBL" id="AJQ95331.1"/>
    </source>
</evidence>
<keyword evidence="8 9" id="KW-0472">Membrane</keyword>
<dbReference type="GO" id="GO:1902600">
    <property type="term" value="P:proton transmembrane transport"/>
    <property type="evidence" value="ECO:0007669"/>
    <property type="project" value="InterPro"/>
</dbReference>
<keyword evidence="12" id="KW-1185">Reference proteome</keyword>
<reference evidence="11 12" key="1">
    <citation type="submission" date="2014-01" db="EMBL/GenBank/DDBJ databases">
        <title>Full genme sequencing of cellulolytic bacterium Gynuella sunshinyii YC6258T gen. nov., sp. nov.</title>
        <authorList>
            <person name="Khan H."/>
            <person name="Chung E.J."/>
            <person name="Chung Y.R."/>
        </authorList>
    </citation>
    <scope>NUCLEOTIDE SEQUENCE [LARGE SCALE GENOMIC DNA]</scope>
    <source>
        <strain evidence="11 12">YC6258</strain>
    </source>
</reference>
<keyword evidence="5 9" id="KW-0812">Transmembrane</keyword>
<sequence>MHEGTLVFSFFLIFTGAALFATIALFTRQPLLIAYIVLGAVIGPFGTGWIETSESISQISQIGIIFLLFLIGLDMQPVNLLHTLRKAVIVALASSIIFAACGFAATYAFGFSTTESLIVGLAMMFSSTIIGIKLLPTTVLHHRHTGELMVGLLLLQDMIAIIVLLGLGGVSKGNQDVFDYLVTLISLPLLIAGAWLIVRFIFLPLLQKFDRFQEYIFLLSIGWCLGLASASEAVGLSSEIGAFVAGVSIASSPISLYIASSLKPLRDFFLILFFFSIGASFDFSLLSDVMIPAMTLALLYLGLKPVAFRLLLGKQSENSKLAWDVGFRLGQNSEFSILIAYIATSSLLIGEKASLLIQATAIITFALSSYIVIFNFPNPIAVKESLRRD</sequence>
<dbReference type="Gene3D" id="1.20.1530.20">
    <property type="match status" value="1"/>
</dbReference>
<dbReference type="PANTHER" id="PTHR42751:SF3">
    <property type="entry name" value="SODIUM_GLUTAMATE SYMPORTER"/>
    <property type="match status" value="1"/>
</dbReference>
<keyword evidence="3" id="KW-0813">Transport</keyword>
<feature type="transmembrane region" description="Helical" evidence="9">
    <location>
        <begin position="6"/>
        <end position="25"/>
    </location>
</feature>
<feature type="transmembrane region" description="Helical" evidence="9">
    <location>
        <begin position="116"/>
        <end position="136"/>
    </location>
</feature>
<evidence type="ECO:0000256" key="7">
    <source>
        <dbReference type="ARBA" id="ARBA00023065"/>
    </source>
</evidence>
<feature type="transmembrane region" description="Helical" evidence="9">
    <location>
        <begin position="56"/>
        <end position="75"/>
    </location>
</feature>
<keyword evidence="7" id="KW-0406">Ion transport</keyword>
<feature type="transmembrane region" description="Helical" evidence="9">
    <location>
        <begin position="293"/>
        <end position="312"/>
    </location>
</feature>
<feature type="transmembrane region" description="Helical" evidence="9">
    <location>
        <begin position="333"/>
        <end position="349"/>
    </location>
</feature>
<evidence type="ECO:0000256" key="8">
    <source>
        <dbReference type="ARBA" id="ARBA00023136"/>
    </source>
</evidence>
<dbReference type="HOGENOM" id="CLU_005126_1_2_6"/>
<feature type="domain" description="Cation/H+ exchanger transmembrane" evidence="10">
    <location>
        <begin position="18"/>
        <end position="367"/>
    </location>
</feature>
<keyword evidence="6 9" id="KW-1133">Transmembrane helix</keyword>
<dbReference type="GO" id="GO:0015297">
    <property type="term" value="F:antiporter activity"/>
    <property type="evidence" value="ECO:0007669"/>
    <property type="project" value="UniProtKB-KW"/>
</dbReference>
<evidence type="ECO:0000256" key="9">
    <source>
        <dbReference type="SAM" id="Phobius"/>
    </source>
</evidence>
<feature type="transmembrane region" description="Helical" evidence="9">
    <location>
        <begin position="32"/>
        <end position="50"/>
    </location>
</feature>
<name>A0A0C5VM03_9GAMM</name>
<evidence type="ECO:0000256" key="5">
    <source>
        <dbReference type="ARBA" id="ARBA00022692"/>
    </source>
</evidence>
<feature type="transmembrane region" description="Helical" evidence="9">
    <location>
        <begin position="180"/>
        <end position="203"/>
    </location>
</feature>
<feature type="transmembrane region" description="Helical" evidence="9">
    <location>
        <begin position="148"/>
        <end position="168"/>
    </location>
</feature>
<dbReference type="OrthoDB" id="9781411at2"/>
<evidence type="ECO:0000313" key="12">
    <source>
        <dbReference type="Proteomes" id="UP000032266"/>
    </source>
</evidence>
<feature type="transmembrane region" description="Helical" evidence="9">
    <location>
        <begin position="215"/>
        <end position="234"/>
    </location>
</feature>
<dbReference type="RefSeq" id="WP_044617657.1">
    <property type="nucleotide sequence ID" value="NZ_CP007142.1"/>
</dbReference>
<dbReference type="InterPro" id="IPR038770">
    <property type="entry name" value="Na+/solute_symporter_sf"/>
</dbReference>
<evidence type="ECO:0000256" key="4">
    <source>
        <dbReference type="ARBA" id="ARBA00022449"/>
    </source>
</evidence>
<feature type="transmembrane region" description="Helical" evidence="9">
    <location>
        <begin position="240"/>
        <end position="259"/>
    </location>
</feature>
<dbReference type="EMBL" id="CP007142">
    <property type="protein sequence ID" value="AJQ95331.1"/>
    <property type="molecule type" value="Genomic_DNA"/>
</dbReference>
<dbReference type="AlphaFoldDB" id="A0A0C5VM03"/>
<proteinExistence type="inferred from homology"/>
<dbReference type="Proteomes" id="UP000032266">
    <property type="component" value="Chromosome"/>
</dbReference>